<evidence type="ECO:0000313" key="3">
    <source>
        <dbReference type="EMBL" id="RSI71666.1"/>
    </source>
</evidence>
<proteinExistence type="predicted"/>
<comment type="caution">
    <text evidence="2">The sequence shown here is derived from an EMBL/GenBank/DDBJ whole genome shotgun (WGS) entry which is preliminary data.</text>
</comment>
<dbReference type="Proteomes" id="UP000272687">
    <property type="component" value="Unassembled WGS sequence"/>
</dbReference>
<evidence type="ECO:0000313" key="5">
    <source>
        <dbReference type="Proteomes" id="UP000070541"/>
    </source>
</evidence>
<reference evidence="6 7" key="2">
    <citation type="submission" date="2018-11" db="EMBL/GenBank/DDBJ databases">
        <title>Species Designations Belie Phenotypic and Genotypic Heterogeneity in Oral Streptococci.</title>
        <authorList>
            <person name="Velsko I."/>
        </authorList>
    </citation>
    <scope>NUCLEOTIDE SEQUENCE [LARGE SCALE GENOMIC DNA]</scope>
    <source>
        <strain evidence="4 6">BCC11</strain>
        <strain evidence="3 7">BCC50</strain>
    </source>
</reference>
<evidence type="ECO:0000313" key="2">
    <source>
        <dbReference type="EMBL" id="KXT61022.1"/>
    </source>
</evidence>
<evidence type="ECO:0000313" key="4">
    <source>
        <dbReference type="EMBL" id="RSI73076.1"/>
    </source>
</evidence>
<evidence type="ECO:0000313" key="6">
    <source>
        <dbReference type="Proteomes" id="UP000269984"/>
    </source>
</evidence>
<dbReference type="EMBL" id="LQOG01000017">
    <property type="protein sequence ID" value="KXT61022.1"/>
    <property type="molecule type" value="Genomic_DNA"/>
</dbReference>
<dbReference type="PATRIC" id="fig|1303.76.peg.577"/>
<dbReference type="AlphaFoldDB" id="A0A139MBM1"/>
<dbReference type="RefSeq" id="WP_061416998.1">
    <property type="nucleotide sequence ID" value="NZ_KQ969037.1"/>
</dbReference>
<evidence type="ECO:0000313" key="7">
    <source>
        <dbReference type="Proteomes" id="UP000272687"/>
    </source>
</evidence>
<keyword evidence="1" id="KW-0812">Transmembrane</keyword>
<gene>
    <name evidence="4" type="ORF">D8857_03160</name>
    <name evidence="3" type="ORF">D8860_02975</name>
    <name evidence="2" type="ORF">SORDD05_00552</name>
</gene>
<accession>A0A139MBM1</accession>
<feature type="transmembrane region" description="Helical" evidence="1">
    <location>
        <begin position="48"/>
        <end position="66"/>
    </location>
</feature>
<sequence>MKHDIDIKITKNSEEKINKFNVEDYLKNVKSSETNQVEEDKDNIMPKISGWAILLMIVIVGVNFASNQSWWFKPIGRQTNVLAVLLVVLLIINELFKKKK</sequence>
<dbReference type="EMBL" id="RJNP01000003">
    <property type="protein sequence ID" value="RSI73076.1"/>
    <property type="molecule type" value="Genomic_DNA"/>
</dbReference>
<dbReference type="Proteomes" id="UP000269984">
    <property type="component" value="Unassembled WGS sequence"/>
</dbReference>
<keyword evidence="1" id="KW-0472">Membrane</keyword>
<keyword evidence="1" id="KW-1133">Transmembrane helix</keyword>
<reference evidence="2 5" key="1">
    <citation type="submission" date="2016-01" db="EMBL/GenBank/DDBJ databases">
        <title>Highly variable Streptococcus oralis are common among viridans streptococci isolated from primates.</title>
        <authorList>
            <person name="Denapaite D."/>
            <person name="Rieger M."/>
            <person name="Koendgen S."/>
            <person name="Brueckner R."/>
            <person name="Ochigava I."/>
            <person name="Kappeler P."/>
            <person name="Maetz-Rensing K."/>
            <person name="Leendertz F."/>
            <person name="Hakenbeck R."/>
        </authorList>
    </citation>
    <scope>NUCLEOTIDE SEQUENCE [LARGE SCALE GENOMIC DNA]</scope>
    <source>
        <strain evidence="2 5">DD05</strain>
    </source>
</reference>
<feature type="transmembrane region" description="Helical" evidence="1">
    <location>
        <begin position="78"/>
        <end position="96"/>
    </location>
</feature>
<name>A0A139MBM1_STROR</name>
<protein>
    <submittedName>
        <fullName evidence="2">Uncharacterized protein</fullName>
    </submittedName>
</protein>
<evidence type="ECO:0000256" key="1">
    <source>
        <dbReference type="SAM" id="Phobius"/>
    </source>
</evidence>
<organism evidence="2 5">
    <name type="scientific">Streptococcus oralis</name>
    <dbReference type="NCBI Taxonomy" id="1303"/>
    <lineage>
        <taxon>Bacteria</taxon>
        <taxon>Bacillati</taxon>
        <taxon>Bacillota</taxon>
        <taxon>Bacilli</taxon>
        <taxon>Lactobacillales</taxon>
        <taxon>Streptococcaceae</taxon>
        <taxon>Streptococcus</taxon>
    </lineage>
</organism>
<dbReference type="EMBL" id="RJNM01000003">
    <property type="protein sequence ID" value="RSI71666.1"/>
    <property type="molecule type" value="Genomic_DNA"/>
</dbReference>
<dbReference type="Proteomes" id="UP000070541">
    <property type="component" value="Unassembled WGS sequence"/>
</dbReference>